<protein>
    <submittedName>
        <fullName evidence="1">Alternative protein TRAFD1</fullName>
    </submittedName>
</protein>
<gene>
    <name evidence="1" type="primary">TRAFD1</name>
</gene>
<dbReference type="EMBL" id="HF583873">
    <property type="protein sequence ID" value="CCQ43370.1"/>
    <property type="molecule type" value="Genomic_DNA"/>
</dbReference>
<organism evidence="1">
    <name type="scientific">Homo sapiens</name>
    <name type="common">Human</name>
    <dbReference type="NCBI Taxonomy" id="9606"/>
    <lineage>
        <taxon>Eukaryota</taxon>
        <taxon>Metazoa</taxon>
        <taxon>Chordata</taxon>
        <taxon>Craniata</taxon>
        <taxon>Vertebrata</taxon>
        <taxon>Euteleostomi</taxon>
        <taxon>Mammalia</taxon>
        <taxon>Eutheria</taxon>
        <taxon>Euarchontoglires</taxon>
        <taxon>Primates</taxon>
        <taxon>Haplorrhini</taxon>
        <taxon>Catarrhini</taxon>
        <taxon>Hominidae</taxon>
        <taxon>Homo</taxon>
    </lineage>
</organism>
<evidence type="ECO:0000313" key="1">
    <source>
        <dbReference type="EMBL" id="CCQ43370.1"/>
    </source>
</evidence>
<dbReference type="AlphaFoldDB" id="L8E7W3"/>
<dbReference type="ChiTaRS" id="TRAFD1">
    <property type="organism name" value="human"/>
</dbReference>
<dbReference type="OrthoDB" id="193703at2759"/>
<reference evidence="1" key="1">
    <citation type="journal article" date="2013" name="PLoS ONE">
        <title>Direct detection of alternative open reading frames translation products in human significantly expands the proteome.</title>
        <authorList>
            <person name="Vanderperre B."/>
            <person name="Lucier J.-F."/>
            <person name="Motard J."/>
            <person name="Tremblay G."/>
            <person name="Vanderperre S."/>
            <person name="Wisztorski M."/>
            <person name="Salzet M."/>
            <person name="Boisvert F.-M."/>
            <person name="Roucou X."/>
        </authorList>
    </citation>
    <scope>NUCLEOTIDE SEQUENCE</scope>
</reference>
<name>L8E7W3_HUMAN</name>
<sequence length="54" mass="6331">MFSTIELPTKGTLQPRFQFRIICLKNKRGRKGIEANSPPKRVVKRVQTWTSCWP</sequence>
<accession>L8E7W3</accession>
<proteinExistence type="predicted"/>